<name>A0A1H8VAV1_9EURY</name>
<evidence type="ECO:0000313" key="8">
    <source>
        <dbReference type="EMBL" id="SEP12602.1"/>
    </source>
</evidence>
<gene>
    <name evidence="8" type="ORF">SAMN04487948_11552</name>
</gene>
<evidence type="ECO:0000256" key="3">
    <source>
        <dbReference type="ARBA" id="ARBA00022741"/>
    </source>
</evidence>
<dbReference type="GO" id="GO:0005524">
    <property type="term" value="F:ATP binding"/>
    <property type="evidence" value="ECO:0007669"/>
    <property type="project" value="UniProtKB-UniRule"/>
</dbReference>
<keyword evidence="2 5" id="KW-0235">DNA replication</keyword>
<evidence type="ECO:0000256" key="1">
    <source>
        <dbReference type="ARBA" id="ARBA00006184"/>
    </source>
</evidence>
<dbReference type="PANTHER" id="PTHR10763:SF22">
    <property type="entry name" value="ORC1-TYPE DNA REPLICATION PROTEIN"/>
    <property type="match status" value="1"/>
</dbReference>
<dbReference type="OrthoDB" id="195574at2157"/>
<dbReference type="InterPro" id="IPR036390">
    <property type="entry name" value="WH_DNA-bd_sf"/>
</dbReference>
<keyword evidence="9" id="KW-1185">Reference proteome</keyword>
<dbReference type="Gene3D" id="1.10.8.60">
    <property type="match status" value="1"/>
</dbReference>
<evidence type="ECO:0000256" key="2">
    <source>
        <dbReference type="ARBA" id="ARBA00022705"/>
    </source>
</evidence>
<comment type="caution">
    <text evidence="5">Lacks conserved residue(s) required for the propagation of feature annotation.</text>
</comment>
<accession>A0A1H8VAV1</accession>
<dbReference type="SMART" id="SM00382">
    <property type="entry name" value="AAA"/>
    <property type="match status" value="1"/>
</dbReference>
<feature type="binding site" evidence="5">
    <location>
        <position position="224"/>
    </location>
    <ligand>
        <name>ATP</name>
        <dbReference type="ChEBI" id="CHEBI:30616"/>
    </ligand>
</feature>
<evidence type="ECO:0000313" key="9">
    <source>
        <dbReference type="Proteomes" id="UP000199126"/>
    </source>
</evidence>
<dbReference type="NCBIfam" id="TIGR02928">
    <property type="entry name" value="orc1/cdc6 family replication initiation protein"/>
    <property type="match status" value="1"/>
</dbReference>
<dbReference type="InterPro" id="IPR050311">
    <property type="entry name" value="ORC1/CDC6"/>
</dbReference>
<keyword evidence="3 5" id="KW-0547">Nucleotide-binding</keyword>
<dbReference type="SUPFAM" id="SSF52540">
    <property type="entry name" value="P-loop containing nucleoside triphosphate hydrolases"/>
    <property type="match status" value="1"/>
</dbReference>
<dbReference type="InterPro" id="IPR027417">
    <property type="entry name" value="P-loop_NTPase"/>
</dbReference>
<dbReference type="Pfam" id="PF09079">
    <property type="entry name" value="WHD_Cdc6"/>
    <property type="match status" value="1"/>
</dbReference>
<sequence length="399" mass="45354">MSTDPFEDMEDNILLNQHVLTEDYQPEVILERDEEIDDYRFSLRHVLNGRQPENIMLYGKAGLGKTAVTKYMMDALQAKVTENDDIDDLHVHQKNCNGQSLFMVVRSLVNDLLPDHASSFPKRGLGTGDAFEELYTQLDRIGGTHYLIFDEIDHLDKVNTLLYELPRARSNNRITNCRIGIIGISNKYTFRKSLSAKVKDTLMETEISFSPYDAHELRTILRDRADRAFVDGGCGDSAIRMAAAVSASDMGNARQAIDLLRMGAEVAERNGDSCITDDHIDEARDLVQRGRLKNRIRDQTQHAQLILEAIARLQTHGKAPVRSKVIKRQYESVANSWNHDPLTTLKSIQDHLSELHMLGFLSRRDNNQGVSGGQYYEYELDMEPEIIINTRTEVEATEE</sequence>
<protein>
    <recommendedName>
        <fullName evidence="5">ORC1-type DNA replication protein</fullName>
    </recommendedName>
</protein>
<dbReference type="InterPro" id="IPR014277">
    <property type="entry name" value="Orc1/Cdc6_arc"/>
</dbReference>
<dbReference type="Gene3D" id="3.40.50.300">
    <property type="entry name" value="P-loop containing nucleotide triphosphate hydrolases"/>
    <property type="match status" value="1"/>
</dbReference>
<dbReference type="InterPro" id="IPR015163">
    <property type="entry name" value="Cdc6_C"/>
</dbReference>
<reference evidence="9" key="1">
    <citation type="submission" date="2016-10" db="EMBL/GenBank/DDBJ databases">
        <authorList>
            <person name="Varghese N."/>
            <person name="Submissions S."/>
        </authorList>
    </citation>
    <scope>NUCLEOTIDE SEQUENCE [LARGE SCALE GENOMIC DNA]</scope>
    <source>
        <strain evidence="9">CGMCC 1.10121</strain>
    </source>
</reference>
<evidence type="ECO:0000256" key="4">
    <source>
        <dbReference type="ARBA" id="ARBA00022840"/>
    </source>
</evidence>
<dbReference type="SMART" id="SM01074">
    <property type="entry name" value="Cdc6_C"/>
    <property type="match status" value="1"/>
</dbReference>
<dbReference type="GO" id="GO:0006260">
    <property type="term" value="P:DNA replication"/>
    <property type="evidence" value="ECO:0007669"/>
    <property type="project" value="UniProtKB-UniRule"/>
</dbReference>
<dbReference type="HAMAP" id="MF_01407">
    <property type="entry name" value="ORC1_type_DNA_replic_protein"/>
    <property type="match status" value="1"/>
</dbReference>
<dbReference type="InterPro" id="IPR055237">
    <property type="entry name" value="Cdc6_lid"/>
</dbReference>
<feature type="domain" description="Cdc6 C-terminal" evidence="7">
    <location>
        <begin position="307"/>
        <end position="391"/>
    </location>
</feature>
<dbReference type="Pfam" id="PF22703">
    <property type="entry name" value="Cdc6_lid"/>
    <property type="match status" value="1"/>
</dbReference>
<evidence type="ECO:0000256" key="5">
    <source>
        <dbReference type="HAMAP-Rule" id="MF_01407"/>
    </source>
</evidence>
<dbReference type="Pfam" id="PF13401">
    <property type="entry name" value="AAA_22"/>
    <property type="match status" value="1"/>
</dbReference>
<dbReference type="CDD" id="cd08768">
    <property type="entry name" value="Cdc6_C"/>
    <property type="match status" value="1"/>
</dbReference>
<dbReference type="EMBL" id="FODV01000015">
    <property type="protein sequence ID" value="SEP12602.1"/>
    <property type="molecule type" value="Genomic_DNA"/>
</dbReference>
<feature type="domain" description="AAA+ ATPase" evidence="6">
    <location>
        <begin position="51"/>
        <end position="235"/>
    </location>
</feature>
<dbReference type="RefSeq" id="WP_089827023.1">
    <property type="nucleotide sequence ID" value="NZ_FODV01000015.1"/>
</dbReference>
<dbReference type="PANTHER" id="PTHR10763">
    <property type="entry name" value="CELL DIVISION CONTROL PROTEIN 6-RELATED"/>
    <property type="match status" value="1"/>
</dbReference>
<dbReference type="GO" id="GO:0016887">
    <property type="term" value="F:ATP hydrolysis activity"/>
    <property type="evidence" value="ECO:0007669"/>
    <property type="project" value="InterPro"/>
</dbReference>
<dbReference type="InterPro" id="IPR003593">
    <property type="entry name" value="AAA+_ATPase"/>
</dbReference>
<dbReference type="Proteomes" id="UP000199126">
    <property type="component" value="Unassembled WGS sequence"/>
</dbReference>
<evidence type="ECO:0000259" key="6">
    <source>
        <dbReference type="SMART" id="SM00382"/>
    </source>
</evidence>
<proteinExistence type="inferred from homology"/>
<feature type="binding site" evidence="5">
    <location>
        <position position="212"/>
    </location>
    <ligand>
        <name>ATP</name>
        <dbReference type="ChEBI" id="CHEBI:30616"/>
    </ligand>
</feature>
<evidence type="ECO:0000259" key="7">
    <source>
        <dbReference type="SMART" id="SM01074"/>
    </source>
</evidence>
<dbReference type="SUPFAM" id="SSF46785">
    <property type="entry name" value="Winged helix' DNA-binding domain"/>
    <property type="match status" value="1"/>
</dbReference>
<dbReference type="InterPro" id="IPR049945">
    <property type="entry name" value="AAA_22"/>
</dbReference>
<organism evidence="8 9">
    <name type="scientific">Halogranum amylolyticum</name>
    <dbReference type="NCBI Taxonomy" id="660520"/>
    <lineage>
        <taxon>Archaea</taxon>
        <taxon>Methanobacteriati</taxon>
        <taxon>Methanobacteriota</taxon>
        <taxon>Stenosarchaea group</taxon>
        <taxon>Halobacteria</taxon>
        <taxon>Halobacteriales</taxon>
        <taxon>Haloferacaceae</taxon>
    </lineage>
</organism>
<keyword evidence="4 5" id="KW-0067">ATP-binding</keyword>
<dbReference type="InterPro" id="IPR036388">
    <property type="entry name" value="WH-like_DNA-bd_sf"/>
</dbReference>
<dbReference type="Gene3D" id="1.10.10.10">
    <property type="entry name" value="Winged helix-like DNA-binding domain superfamily/Winged helix DNA-binding domain"/>
    <property type="match status" value="1"/>
</dbReference>
<comment type="similarity">
    <text evidence="1 5">Belongs to the CDC6/cdc18 family.</text>
</comment>
<comment type="function">
    <text evidence="5">Involved in regulation of DNA replication.</text>
</comment>
<dbReference type="AlphaFoldDB" id="A0A1H8VAV1"/>